<dbReference type="EMBL" id="ATNM01000091">
    <property type="protein sequence ID" value="EPR68681.1"/>
    <property type="molecule type" value="Genomic_DNA"/>
</dbReference>
<comment type="caution">
    <text evidence="1">The sequence shown here is derived from an EMBL/GenBank/DDBJ whole genome shotgun (WGS) entry which is preliminary data.</text>
</comment>
<organism evidence="1 2">
    <name type="scientific">Cyclobacterium qasimii M12-11B</name>
    <dbReference type="NCBI Taxonomy" id="641524"/>
    <lineage>
        <taxon>Bacteria</taxon>
        <taxon>Pseudomonadati</taxon>
        <taxon>Bacteroidota</taxon>
        <taxon>Cytophagia</taxon>
        <taxon>Cytophagales</taxon>
        <taxon>Cyclobacteriaceae</taxon>
        <taxon>Cyclobacterium</taxon>
    </lineage>
</organism>
<proteinExistence type="predicted"/>
<gene>
    <name evidence="1" type="ORF">ADICYQ_2067</name>
</gene>
<accession>S7VFA4</accession>
<evidence type="ECO:0000313" key="1">
    <source>
        <dbReference type="EMBL" id="EPR68681.1"/>
    </source>
</evidence>
<name>S7VFA4_9BACT</name>
<dbReference type="AlphaFoldDB" id="S7VFA4"/>
<dbReference type="STRING" id="641524.ADICYQ_2067"/>
<reference evidence="1 2" key="1">
    <citation type="journal article" date="2013" name="Genome Announc.">
        <title>Draft Genome Sequence of Cyclobacterium qasimii Strain M12-11BT, Isolated from Arctic Marine Sediment.</title>
        <authorList>
            <person name="Shivaji S."/>
            <person name="Ara S."/>
            <person name="Singh A."/>
            <person name="Kumar Pinnaka A."/>
        </authorList>
    </citation>
    <scope>NUCLEOTIDE SEQUENCE [LARGE SCALE GENOMIC DNA]</scope>
    <source>
        <strain evidence="1 2">M12-11B</strain>
    </source>
</reference>
<sequence>MIFWLIFQNRYKYNPYSKINIIARIAIKLLSGYAQIIS</sequence>
<protein>
    <submittedName>
        <fullName evidence="1">Uncharacterized protein</fullName>
    </submittedName>
</protein>
<evidence type="ECO:0000313" key="2">
    <source>
        <dbReference type="Proteomes" id="UP000014974"/>
    </source>
</evidence>
<dbReference type="Proteomes" id="UP000014974">
    <property type="component" value="Unassembled WGS sequence"/>
</dbReference>